<comment type="caution">
    <text evidence="3">The sequence shown here is derived from an EMBL/GenBank/DDBJ whole genome shotgun (WGS) entry which is preliminary data.</text>
</comment>
<evidence type="ECO:0000259" key="2">
    <source>
        <dbReference type="PROSITE" id="PS50110"/>
    </source>
</evidence>
<dbReference type="InterPro" id="IPR003594">
    <property type="entry name" value="HATPase_dom"/>
</dbReference>
<dbReference type="Proteomes" id="UP000232196">
    <property type="component" value="Unassembled WGS sequence"/>
</dbReference>
<dbReference type="SMART" id="SM00448">
    <property type="entry name" value="REC"/>
    <property type="match status" value="1"/>
</dbReference>
<dbReference type="PANTHER" id="PTHR43228:SF1">
    <property type="entry name" value="TWO-COMPONENT RESPONSE REGULATOR ARR22"/>
    <property type="match status" value="1"/>
</dbReference>
<reference evidence="3 4" key="1">
    <citation type="submission" date="2017-07" db="EMBL/GenBank/DDBJ databases">
        <title>Leptospira spp. isolated from tropical soils.</title>
        <authorList>
            <person name="Thibeaux R."/>
            <person name="Iraola G."/>
            <person name="Ferres I."/>
            <person name="Bierque E."/>
            <person name="Girault D."/>
            <person name="Soupe-Gilbert M.-E."/>
            <person name="Picardeau M."/>
            <person name="Goarant C."/>
        </authorList>
    </citation>
    <scope>NUCLEOTIDE SEQUENCE [LARGE SCALE GENOMIC DNA]</scope>
    <source>
        <strain evidence="3 4">MCA1-C-A1</strain>
    </source>
</reference>
<dbReference type="InterPro" id="IPR001789">
    <property type="entry name" value="Sig_transdc_resp-reg_receiver"/>
</dbReference>
<dbReference type="RefSeq" id="WP_100707871.1">
    <property type="nucleotide sequence ID" value="NZ_NPDL01000009.1"/>
</dbReference>
<proteinExistence type="predicted"/>
<dbReference type="AlphaFoldDB" id="A0A2M9X997"/>
<keyword evidence="4" id="KW-1185">Reference proteome</keyword>
<dbReference type="EMBL" id="NPDN01000009">
    <property type="protein sequence ID" value="PJZ24273.1"/>
    <property type="molecule type" value="Genomic_DNA"/>
</dbReference>
<dbReference type="PANTHER" id="PTHR43228">
    <property type="entry name" value="TWO-COMPONENT RESPONSE REGULATOR"/>
    <property type="match status" value="1"/>
</dbReference>
<dbReference type="Pfam" id="PF00072">
    <property type="entry name" value="Response_reg"/>
    <property type="match status" value="1"/>
</dbReference>
<evidence type="ECO:0000313" key="4">
    <source>
        <dbReference type="Proteomes" id="UP000232196"/>
    </source>
</evidence>
<organism evidence="3 4">
    <name type="scientific">Leptospira hartskeerlii</name>
    <dbReference type="NCBI Taxonomy" id="2023177"/>
    <lineage>
        <taxon>Bacteria</taxon>
        <taxon>Pseudomonadati</taxon>
        <taxon>Spirochaetota</taxon>
        <taxon>Spirochaetia</taxon>
        <taxon>Leptospirales</taxon>
        <taxon>Leptospiraceae</taxon>
        <taxon>Leptospira</taxon>
    </lineage>
</organism>
<feature type="modified residue" description="4-aspartylphosphate" evidence="1">
    <location>
        <position position="59"/>
    </location>
</feature>
<dbReference type="CDD" id="cd00075">
    <property type="entry name" value="HATPase"/>
    <property type="match status" value="1"/>
</dbReference>
<dbReference type="Pfam" id="PF02518">
    <property type="entry name" value="HATPase_c"/>
    <property type="match status" value="1"/>
</dbReference>
<dbReference type="InterPro" id="IPR052048">
    <property type="entry name" value="ST_Response_Regulator"/>
</dbReference>
<sequence>MAFRLNLHNPILIIEDQEENRELVARLARSFSVDTDTASDGQIAYEMAEQKDYSLYLVDLEMPIMNGFDFIKKIKEKKPESLFIVISGNDVPEIIIEVMKLGIFDYLIKPIDRERLYQVLNRISEYIRLKESERILIQENEERLKAQLNWILYKQSWLTDLEKNIDLSKSTLNNLKQSFFSGGGFGAIVSIVEMLQASAKKQDTTYNFSSDMVELLFENIYYTKKGLRSLEKSLEILSKNFQDSFLKISSIQIHDLLEKTRLRLENSNEQYKKKKNLTIPQISLPSDGYNVHADSDSVSRIFSELLINALKYSAKNAVINVYISASAGYLNINLKNEFDPQSIPGIPKNKELLVKQPFYRLAGFVEENLEEEEYFTGLGLTIVDFVIKKHGGIFSIHNVIDHSIGEKPIEVVLATVSLPIVD</sequence>
<keyword evidence="1" id="KW-0597">Phosphoprotein</keyword>
<dbReference type="SUPFAM" id="SSF55874">
    <property type="entry name" value="ATPase domain of HSP90 chaperone/DNA topoisomerase II/histidine kinase"/>
    <property type="match status" value="1"/>
</dbReference>
<gene>
    <name evidence="3" type="ORF">CH357_16530</name>
</gene>
<dbReference type="InterPro" id="IPR011006">
    <property type="entry name" value="CheY-like_superfamily"/>
</dbReference>
<feature type="domain" description="Response regulatory" evidence="2">
    <location>
        <begin position="10"/>
        <end position="124"/>
    </location>
</feature>
<dbReference type="GO" id="GO:0000160">
    <property type="term" value="P:phosphorelay signal transduction system"/>
    <property type="evidence" value="ECO:0007669"/>
    <property type="project" value="InterPro"/>
</dbReference>
<evidence type="ECO:0000256" key="1">
    <source>
        <dbReference type="PROSITE-ProRule" id="PRU00169"/>
    </source>
</evidence>
<protein>
    <submittedName>
        <fullName evidence="3">Regulator</fullName>
    </submittedName>
</protein>
<accession>A0A2M9X997</accession>
<evidence type="ECO:0000313" key="3">
    <source>
        <dbReference type="EMBL" id="PJZ24273.1"/>
    </source>
</evidence>
<dbReference type="Gene3D" id="3.30.565.10">
    <property type="entry name" value="Histidine kinase-like ATPase, C-terminal domain"/>
    <property type="match status" value="1"/>
</dbReference>
<dbReference type="CDD" id="cd00156">
    <property type="entry name" value="REC"/>
    <property type="match status" value="1"/>
</dbReference>
<name>A0A2M9X997_9LEPT</name>
<dbReference type="PROSITE" id="PS50110">
    <property type="entry name" value="RESPONSE_REGULATORY"/>
    <property type="match status" value="1"/>
</dbReference>
<dbReference type="InterPro" id="IPR036890">
    <property type="entry name" value="HATPase_C_sf"/>
</dbReference>
<dbReference type="Gene3D" id="3.40.50.2300">
    <property type="match status" value="1"/>
</dbReference>
<dbReference type="OrthoDB" id="340661at2"/>
<dbReference type="SUPFAM" id="SSF52172">
    <property type="entry name" value="CheY-like"/>
    <property type="match status" value="1"/>
</dbReference>